<proteinExistence type="predicted"/>
<evidence type="ECO:0000313" key="3">
    <source>
        <dbReference type="EMBL" id="MBK5177303.1"/>
    </source>
</evidence>
<reference evidence="3 5" key="1">
    <citation type="submission" date="2020-11" db="EMBL/GenBank/DDBJ databases">
        <title>Insectihabitans protaetiae gen. nov. sp. nov. and Insectihabitans allomyrinae sp. nov., isolated from larvae of Protaetia brevitarsis seulensis and Allomyrina dichotoma, respectively.</title>
        <authorList>
            <person name="Lee S.D."/>
            <person name="Byeon Y.-S."/>
            <person name="Kim S.-M."/>
            <person name="Yang H.L."/>
            <person name="Kim I.S."/>
        </authorList>
    </citation>
    <scope>NUCLEOTIDE SEQUENCE</scope>
    <source>
        <strain evidence="3">CWB-B4</strain>
        <strain evidence="2 5">CWB-B43</strain>
    </source>
</reference>
<dbReference type="InterPro" id="IPR056091">
    <property type="entry name" value="DUF7674"/>
</dbReference>
<dbReference type="EMBL" id="JADRCQ010000003">
    <property type="protein sequence ID" value="MBK5073803.1"/>
    <property type="molecule type" value="Genomic_DNA"/>
</dbReference>
<protein>
    <recommendedName>
        <fullName evidence="1">DUF7674 domain-containing protein</fullName>
    </recommendedName>
</protein>
<evidence type="ECO:0000259" key="1">
    <source>
        <dbReference type="Pfam" id="PF24722"/>
    </source>
</evidence>
<sequence>MNKRIQEYVEELASFSDEISAELSTSVEYWKPEYPPVILLFSQLGKAIVRSILNLDENNKRILFQYIEAGMISDNDELAVAVATGLVEALVTATDDNQYLWEIIEKELGEKSKEHALAWKDFGQ</sequence>
<organism evidence="3 4">
    <name type="scientific">Limnobaculum xujianqingii</name>
    <dbReference type="NCBI Taxonomy" id="2738837"/>
    <lineage>
        <taxon>Bacteria</taxon>
        <taxon>Pseudomonadati</taxon>
        <taxon>Pseudomonadota</taxon>
        <taxon>Gammaproteobacteria</taxon>
        <taxon>Enterobacterales</taxon>
        <taxon>Budviciaceae</taxon>
        <taxon>Limnobaculum</taxon>
    </lineage>
</organism>
<dbReference type="Pfam" id="PF24722">
    <property type="entry name" value="DUF7674"/>
    <property type="match status" value="1"/>
</dbReference>
<dbReference type="RefSeq" id="WP_228398557.1">
    <property type="nucleotide sequence ID" value="NZ_JADRCP010000003.1"/>
</dbReference>
<dbReference type="Proteomes" id="UP000807542">
    <property type="component" value="Unassembled WGS sequence"/>
</dbReference>
<dbReference type="AlphaFoldDB" id="A0A9D7FUS3"/>
<dbReference type="Proteomes" id="UP001296969">
    <property type="component" value="Unassembled WGS sequence"/>
</dbReference>
<comment type="caution">
    <text evidence="3">The sequence shown here is derived from an EMBL/GenBank/DDBJ whole genome shotgun (WGS) entry which is preliminary data.</text>
</comment>
<keyword evidence="5" id="KW-1185">Reference proteome</keyword>
<dbReference type="EMBL" id="JADRCP010000003">
    <property type="protein sequence ID" value="MBK5177303.1"/>
    <property type="molecule type" value="Genomic_DNA"/>
</dbReference>
<gene>
    <name evidence="3" type="ORF">I2492_13335</name>
    <name evidence="2" type="ORF">I2493_12370</name>
</gene>
<evidence type="ECO:0000313" key="4">
    <source>
        <dbReference type="Proteomes" id="UP000807542"/>
    </source>
</evidence>
<evidence type="ECO:0000313" key="5">
    <source>
        <dbReference type="Proteomes" id="UP001296969"/>
    </source>
</evidence>
<feature type="domain" description="DUF7674" evidence="1">
    <location>
        <begin position="10"/>
        <end position="118"/>
    </location>
</feature>
<evidence type="ECO:0000313" key="2">
    <source>
        <dbReference type="EMBL" id="MBK5073803.1"/>
    </source>
</evidence>
<accession>A0A9D7FUS3</accession>
<name>A0A9D7FUS3_9GAMM</name>